<organism evidence="2">
    <name type="scientific">uncultured marine thaumarchaeote KM3_60_F11</name>
    <dbReference type="NCBI Taxonomy" id="1456212"/>
    <lineage>
        <taxon>Archaea</taxon>
        <taxon>Nitrososphaerota</taxon>
        <taxon>environmental samples</taxon>
    </lineage>
</organism>
<feature type="transmembrane region" description="Helical" evidence="1">
    <location>
        <begin position="20"/>
        <end position="39"/>
    </location>
</feature>
<evidence type="ECO:0000256" key="1">
    <source>
        <dbReference type="SAM" id="Phobius"/>
    </source>
</evidence>
<accession>A0A075HB77</accession>
<proteinExistence type="predicted"/>
<dbReference type="EMBL" id="KF900966">
    <property type="protein sequence ID" value="AIF13209.1"/>
    <property type="molecule type" value="Genomic_DNA"/>
</dbReference>
<keyword evidence="1" id="KW-1133">Transmembrane helix</keyword>
<feature type="transmembrane region" description="Helical" evidence="1">
    <location>
        <begin position="51"/>
        <end position="72"/>
    </location>
</feature>
<protein>
    <submittedName>
        <fullName evidence="2">Uncharacterized protein</fullName>
    </submittedName>
</protein>
<keyword evidence="1" id="KW-0812">Transmembrane</keyword>
<name>A0A075HB77_9ARCH</name>
<reference evidence="2" key="1">
    <citation type="journal article" date="2014" name="Genome Biol. Evol.">
        <title>Pangenome evidence for extensive interdomain horizontal transfer affecting lineage core and shell genes in uncultured planktonic thaumarchaeota and euryarchaeota.</title>
        <authorList>
            <person name="Deschamps P."/>
            <person name="Zivanovic Y."/>
            <person name="Moreira D."/>
            <person name="Rodriguez-Valera F."/>
            <person name="Lopez-Garcia P."/>
        </authorList>
    </citation>
    <scope>NUCLEOTIDE SEQUENCE</scope>
</reference>
<dbReference type="AlphaFoldDB" id="A0A075HB77"/>
<keyword evidence="1" id="KW-0472">Membrane</keyword>
<evidence type="ECO:0000313" key="2">
    <source>
        <dbReference type="EMBL" id="AIF13209.1"/>
    </source>
</evidence>
<sequence>MKSKIGFRFWFYFRTGWMTYFAFIFSAINTLVVTYYLAIERVPFLIEIFPSFAHYVGVATIIGIPLLAAVGYTHYKRMPAYSSEVDIGIERNPYVFKLQPGWNQKVVFPMYRLLTIMLLKLSNNEKLNEDEVNEIKKVLADIENLSQGGWINKPKGMV</sequence>